<proteinExistence type="predicted"/>
<protein>
    <recommendedName>
        <fullName evidence="2">ISNCY family transposase</fullName>
    </recommendedName>
</protein>
<name>A0A7G9YI49_9EURY</name>
<organism evidence="1">
    <name type="scientific">Candidatus Methanogaster sp. ANME-2c ERB4</name>
    <dbReference type="NCBI Taxonomy" id="2759911"/>
    <lineage>
        <taxon>Archaea</taxon>
        <taxon>Methanobacteriati</taxon>
        <taxon>Methanobacteriota</taxon>
        <taxon>Stenosarchaea group</taxon>
        <taxon>Methanomicrobia</taxon>
        <taxon>Methanosarcinales</taxon>
        <taxon>ANME-2 cluster</taxon>
        <taxon>Candidatus Methanogasteraceae</taxon>
        <taxon>Candidatus Methanogaster</taxon>
    </lineage>
</organism>
<reference evidence="1" key="1">
    <citation type="submission" date="2020-06" db="EMBL/GenBank/DDBJ databases">
        <title>Unique genomic features of the anaerobic methanotrophic archaea.</title>
        <authorList>
            <person name="Chadwick G.L."/>
            <person name="Skennerton C.T."/>
            <person name="Laso-Perez R."/>
            <person name="Leu A.O."/>
            <person name="Speth D.R."/>
            <person name="Yu H."/>
            <person name="Morgan-Lang C."/>
            <person name="Hatzenpichler R."/>
            <person name="Goudeau D."/>
            <person name="Malmstrom R."/>
            <person name="Brazelton W.J."/>
            <person name="Woyke T."/>
            <person name="Hallam S.J."/>
            <person name="Tyson G.W."/>
            <person name="Wegener G."/>
            <person name="Boetius A."/>
            <person name="Orphan V."/>
        </authorList>
    </citation>
    <scope>NUCLEOTIDE SEQUENCE</scope>
</reference>
<evidence type="ECO:0008006" key="2">
    <source>
        <dbReference type="Google" id="ProtNLM"/>
    </source>
</evidence>
<dbReference type="EMBL" id="MT631271">
    <property type="protein sequence ID" value="QNO47683.1"/>
    <property type="molecule type" value="Genomic_DNA"/>
</dbReference>
<gene>
    <name evidence="1" type="ORF">FJIOJMEM_00009</name>
</gene>
<accession>A0A7G9YI49</accession>
<sequence length="445" mass="51254">MAVPTIFNQIIKSLRLAIQSFPDKRTGKNLTYTIEDIVLSAFSVFFTQSPSFLAHQRTMKKTNGKSNAETLFKIEKIPTDNHIRDILDNVHPDRLFSVFDTIFEMFKKNGYFNSFRGFNQNLLVALDGTRYFSSETIHCKNCSVTHHKDGTITYYHSAITPVIVAPGQKHAISPCPEFITPQDGYMKQDSEIAAAKRWICKHAGTYVVNWITILGDDLYSRQPFCEELLELGFHFILVCKQTSHKTLYKWVDLLESIGNLQVFTKKVRNGQKTEFHTYRYANKLPIRDTDDAVMVNWCELTIRNWDGKILYKNSFITDHKITAGNVTSIVRSGRARWKIENENNNTLKTKGYHIAHNYGHGEAHLSTLLLALNILAFLIHTLMEFIDEKYRLIRATLPTRKMFFDDVRALTRYICFGSWDNMMDFMLKGLEIDMPPNTGGSLDSN</sequence>
<dbReference type="AlphaFoldDB" id="A0A7G9YI49"/>
<evidence type="ECO:0000313" key="1">
    <source>
        <dbReference type="EMBL" id="QNO47683.1"/>
    </source>
</evidence>